<reference evidence="5" key="1">
    <citation type="submission" date="2019-08" db="EMBL/GenBank/DDBJ databases">
        <authorList>
            <person name="Kucharzyk K."/>
            <person name="Murdoch R.W."/>
            <person name="Higgins S."/>
            <person name="Loffler F."/>
        </authorList>
    </citation>
    <scope>NUCLEOTIDE SEQUENCE</scope>
</reference>
<dbReference type="EMBL" id="VSSQ01005400">
    <property type="protein sequence ID" value="MPM28995.1"/>
    <property type="molecule type" value="Genomic_DNA"/>
</dbReference>
<keyword evidence="3" id="KW-0238">DNA-binding</keyword>
<sequence length="129" mass="14515">MNLKRLPDTELEMMRTLWEHGGAASRAELEALLEHKNWTSTTVNTYLARLYEKGFVACRKHGKTNYYTPLVSREAYRQFESRSILDKLYGGSLNCFVASFAGGGAVDGDDLEKLRSLLDSLKEKGGPHD</sequence>
<evidence type="ECO:0000256" key="3">
    <source>
        <dbReference type="ARBA" id="ARBA00023125"/>
    </source>
</evidence>
<dbReference type="GO" id="GO:0003677">
    <property type="term" value="F:DNA binding"/>
    <property type="evidence" value="ECO:0007669"/>
    <property type="project" value="UniProtKB-KW"/>
</dbReference>
<dbReference type="AlphaFoldDB" id="A0A644YK77"/>
<dbReference type="InterPro" id="IPR036390">
    <property type="entry name" value="WH_DNA-bd_sf"/>
</dbReference>
<comment type="similarity">
    <text evidence="1">Belongs to the BlaI transcriptional regulatory family.</text>
</comment>
<evidence type="ECO:0000313" key="5">
    <source>
        <dbReference type="EMBL" id="MPM28995.1"/>
    </source>
</evidence>
<dbReference type="InterPro" id="IPR005650">
    <property type="entry name" value="BlaI_family"/>
</dbReference>
<name>A0A644YK77_9ZZZZ</name>
<organism evidence="5">
    <name type="scientific">bioreactor metagenome</name>
    <dbReference type="NCBI Taxonomy" id="1076179"/>
    <lineage>
        <taxon>unclassified sequences</taxon>
        <taxon>metagenomes</taxon>
        <taxon>ecological metagenomes</taxon>
    </lineage>
</organism>
<dbReference type="Gene3D" id="1.10.4040.10">
    <property type="entry name" value="Penicillinase repressor domain"/>
    <property type="match status" value="1"/>
</dbReference>
<dbReference type="GO" id="GO:0045892">
    <property type="term" value="P:negative regulation of DNA-templated transcription"/>
    <property type="evidence" value="ECO:0007669"/>
    <property type="project" value="InterPro"/>
</dbReference>
<gene>
    <name evidence="5" type="primary">blaI_11</name>
    <name evidence="5" type="ORF">SDC9_75533</name>
</gene>
<comment type="caution">
    <text evidence="5">The sequence shown here is derived from an EMBL/GenBank/DDBJ whole genome shotgun (WGS) entry which is preliminary data.</text>
</comment>
<keyword evidence="2" id="KW-0805">Transcription regulation</keyword>
<proteinExistence type="inferred from homology"/>
<accession>A0A644YK77</accession>
<evidence type="ECO:0000256" key="2">
    <source>
        <dbReference type="ARBA" id="ARBA00023015"/>
    </source>
</evidence>
<dbReference type="SUPFAM" id="SSF46785">
    <property type="entry name" value="Winged helix' DNA-binding domain"/>
    <property type="match status" value="1"/>
</dbReference>
<protein>
    <submittedName>
        <fullName evidence="5">Penicillinase repressor</fullName>
    </submittedName>
</protein>
<evidence type="ECO:0000256" key="1">
    <source>
        <dbReference type="ARBA" id="ARBA00011046"/>
    </source>
</evidence>
<dbReference type="Gene3D" id="1.10.10.10">
    <property type="entry name" value="Winged helix-like DNA-binding domain superfamily/Winged helix DNA-binding domain"/>
    <property type="match status" value="1"/>
</dbReference>
<keyword evidence="4" id="KW-0804">Transcription</keyword>
<evidence type="ECO:0000256" key="4">
    <source>
        <dbReference type="ARBA" id="ARBA00023163"/>
    </source>
</evidence>
<dbReference type="PIRSF" id="PIRSF019455">
    <property type="entry name" value="CopR_AtkY"/>
    <property type="match status" value="1"/>
</dbReference>
<dbReference type="InterPro" id="IPR036388">
    <property type="entry name" value="WH-like_DNA-bd_sf"/>
</dbReference>
<dbReference type="Pfam" id="PF03965">
    <property type="entry name" value="Penicillinase_R"/>
    <property type="match status" value="1"/>
</dbReference>